<protein>
    <submittedName>
        <fullName evidence="6">Bile acid:sodium symporter family protein</fullName>
    </submittedName>
</protein>
<feature type="transmembrane region" description="Helical" evidence="5">
    <location>
        <begin position="31"/>
        <end position="51"/>
    </location>
</feature>
<evidence type="ECO:0000256" key="4">
    <source>
        <dbReference type="ARBA" id="ARBA00023136"/>
    </source>
</evidence>
<dbReference type="GO" id="GO:0016020">
    <property type="term" value="C:membrane"/>
    <property type="evidence" value="ECO:0007669"/>
    <property type="project" value="UniProtKB-SubCell"/>
</dbReference>
<feature type="transmembrane region" description="Helical" evidence="5">
    <location>
        <begin position="58"/>
        <end position="78"/>
    </location>
</feature>
<accession>A0A9X2FIQ0</accession>
<dbReference type="EMBL" id="JAMXLR010000072">
    <property type="protein sequence ID" value="MCO6046246.1"/>
    <property type="molecule type" value="Genomic_DNA"/>
</dbReference>
<keyword evidence="2 5" id="KW-0812">Transmembrane</keyword>
<dbReference type="InterPro" id="IPR002657">
    <property type="entry name" value="BilAc:Na_symport/Acr3"/>
</dbReference>
<evidence type="ECO:0000313" key="7">
    <source>
        <dbReference type="Proteomes" id="UP001155241"/>
    </source>
</evidence>
<dbReference type="PANTHER" id="PTHR10361:SF28">
    <property type="entry name" value="P3 PROTEIN-RELATED"/>
    <property type="match status" value="1"/>
</dbReference>
<keyword evidence="3 5" id="KW-1133">Transmembrane helix</keyword>
<gene>
    <name evidence="6" type="ORF">NG895_20300</name>
</gene>
<feature type="transmembrane region" description="Helical" evidence="5">
    <location>
        <begin position="122"/>
        <end position="144"/>
    </location>
</feature>
<evidence type="ECO:0000256" key="1">
    <source>
        <dbReference type="ARBA" id="ARBA00004141"/>
    </source>
</evidence>
<comment type="subcellular location">
    <subcellularLocation>
        <location evidence="1">Membrane</location>
        <topology evidence="1">Multi-pass membrane protein</topology>
    </subcellularLocation>
</comment>
<feature type="transmembrane region" description="Helical" evidence="5">
    <location>
        <begin position="277"/>
        <end position="302"/>
    </location>
</feature>
<feature type="transmembrane region" description="Helical" evidence="5">
    <location>
        <begin position="177"/>
        <end position="198"/>
    </location>
</feature>
<evidence type="ECO:0000256" key="5">
    <source>
        <dbReference type="SAM" id="Phobius"/>
    </source>
</evidence>
<dbReference type="Pfam" id="PF01758">
    <property type="entry name" value="SBF"/>
    <property type="match status" value="1"/>
</dbReference>
<name>A0A9X2FIQ0_9BACT</name>
<feature type="transmembrane region" description="Helical" evidence="5">
    <location>
        <begin position="314"/>
        <end position="332"/>
    </location>
</feature>
<organism evidence="6 7">
    <name type="scientific">Aeoliella straminimaris</name>
    <dbReference type="NCBI Taxonomy" id="2954799"/>
    <lineage>
        <taxon>Bacteria</taxon>
        <taxon>Pseudomonadati</taxon>
        <taxon>Planctomycetota</taxon>
        <taxon>Planctomycetia</taxon>
        <taxon>Pirellulales</taxon>
        <taxon>Lacipirellulaceae</taxon>
        <taxon>Aeoliella</taxon>
    </lineage>
</organism>
<feature type="transmembrane region" description="Helical" evidence="5">
    <location>
        <begin position="7"/>
        <end position="25"/>
    </location>
</feature>
<evidence type="ECO:0000256" key="3">
    <source>
        <dbReference type="ARBA" id="ARBA00022989"/>
    </source>
</evidence>
<dbReference type="Gene3D" id="1.20.1530.20">
    <property type="match status" value="1"/>
</dbReference>
<feature type="transmembrane region" description="Helical" evidence="5">
    <location>
        <begin position="90"/>
        <end position="110"/>
    </location>
</feature>
<evidence type="ECO:0000256" key="2">
    <source>
        <dbReference type="ARBA" id="ARBA00022692"/>
    </source>
</evidence>
<dbReference type="PANTHER" id="PTHR10361">
    <property type="entry name" value="SODIUM-BILE ACID COTRANSPORTER"/>
    <property type="match status" value="1"/>
</dbReference>
<proteinExistence type="predicted"/>
<dbReference type="InterPro" id="IPR004710">
    <property type="entry name" value="Bilac:Na_transpt"/>
</dbReference>
<keyword evidence="4 5" id="KW-0472">Membrane</keyword>
<feature type="transmembrane region" description="Helical" evidence="5">
    <location>
        <begin position="150"/>
        <end position="170"/>
    </location>
</feature>
<comment type="caution">
    <text evidence="6">The sequence shown here is derived from an EMBL/GenBank/DDBJ whole genome shotgun (WGS) entry which is preliminary data.</text>
</comment>
<keyword evidence="7" id="KW-1185">Reference proteome</keyword>
<sequence>MLQLYRILLVLSLPIVAVGVGALAMGRSWGAAALIGGLVALALGLGTRSWMSPFRFTAWMLAGIALAMFYPQLLLNFQLFGRPIDLQNRWLMLLMVQGVMFGMGTQMRLADIAGVARTPLRVVVGLVCQFTIMPLVGLGLALALHLPSEVAAGVVLIGCCSSGLASNVMVHLARGDLALSVTLTAVATLLAPVLTPMWMKLLAGQFIEINFVEMMLTIIKIMIVPIGAALLHDVLLFTPQAVRRSLYAVATFTAAWFLFMLTGGWTWIESLTTSESIALGGLVILNYLLGAIAAGVVYHLAVQHHPRLHHWMPLISMVGILYFTTISVASGRDQLIELSWLLLVAAILHNTLGYLLGYSLSRAVGIDSAGARTIALEVGMQNGALGVTLASEMGKIATMGLAPILFSPWMNVSGSLLANYWRRRPVDTSATESRQVEGG</sequence>
<dbReference type="InterPro" id="IPR038770">
    <property type="entry name" value="Na+/solute_symporter_sf"/>
</dbReference>
<evidence type="ECO:0000313" key="6">
    <source>
        <dbReference type="EMBL" id="MCO6046246.1"/>
    </source>
</evidence>
<feature type="transmembrane region" description="Helical" evidence="5">
    <location>
        <begin position="245"/>
        <end position="265"/>
    </location>
</feature>
<dbReference type="Proteomes" id="UP001155241">
    <property type="component" value="Unassembled WGS sequence"/>
</dbReference>
<feature type="transmembrane region" description="Helical" evidence="5">
    <location>
        <begin position="218"/>
        <end position="238"/>
    </location>
</feature>
<feature type="transmembrane region" description="Helical" evidence="5">
    <location>
        <begin position="338"/>
        <end position="356"/>
    </location>
</feature>
<reference evidence="6" key="1">
    <citation type="submission" date="2022-06" db="EMBL/GenBank/DDBJ databases">
        <title>Aeoliella straminimaris, a novel planctomycete from sediments.</title>
        <authorList>
            <person name="Vitorino I.R."/>
            <person name="Lage O.M."/>
        </authorList>
    </citation>
    <scope>NUCLEOTIDE SEQUENCE</scope>
    <source>
        <strain evidence="6">ICT_H6.2</strain>
    </source>
</reference>
<dbReference type="AlphaFoldDB" id="A0A9X2FIQ0"/>
<dbReference type="RefSeq" id="WP_252854360.1">
    <property type="nucleotide sequence ID" value="NZ_JAMXLR010000072.1"/>
</dbReference>